<sequence>MDFDFGYFRVKISLAQTEREQEIKEFSLIGAWNEESYKVEDGFTEKDISAIKDHYSIICKQLNVGEYSLKIVDNYTDNIAAECVLKRDNLVNEKFDVIDSKLIISIL</sequence>
<dbReference type="RefSeq" id="WP_126864586.1">
    <property type="nucleotide sequence ID" value="NZ_JAUSTX010000001.1"/>
</dbReference>
<keyword evidence="2" id="KW-1185">Reference proteome</keyword>
<proteinExistence type="predicted"/>
<dbReference type="AlphaFoldDB" id="A0A3S0VEL2"/>
<evidence type="ECO:0000313" key="1">
    <source>
        <dbReference type="EMBL" id="RUQ30565.1"/>
    </source>
</evidence>
<name>A0A3S0VEL2_9BACI</name>
<gene>
    <name evidence="1" type="ORF">ELQ35_09560</name>
</gene>
<dbReference type="Proteomes" id="UP000267430">
    <property type="component" value="Unassembled WGS sequence"/>
</dbReference>
<reference evidence="1 2" key="1">
    <citation type="submission" date="2018-12" db="EMBL/GenBank/DDBJ databases">
        <title>Bacillus chawlae sp. nov., Bacillus glennii sp. nov., and Bacillus saganii sp. nov. Isolated from the Vehicle Assembly Building at Kennedy Space Center where the Viking Spacecraft were Assembled.</title>
        <authorList>
            <person name="Seuylemezian A."/>
            <person name="Vaishampayan P."/>
        </authorList>
    </citation>
    <scope>NUCLEOTIDE SEQUENCE [LARGE SCALE GENOMIC DNA]</scope>
    <source>
        <strain evidence="1 2">L5</strain>
    </source>
</reference>
<protein>
    <submittedName>
        <fullName evidence="1">Uncharacterized protein</fullName>
    </submittedName>
</protein>
<comment type="caution">
    <text evidence="1">The sequence shown here is derived from an EMBL/GenBank/DDBJ whole genome shotgun (WGS) entry which is preliminary data.</text>
</comment>
<organism evidence="1 2">
    <name type="scientific">Peribacillus cavernae</name>
    <dbReference type="NCBI Taxonomy" id="1674310"/>
    <lineage>
        <taxon>Bacteria</taxon>
        <taxon>Bacillati</taxon>
        <taxon>Bacillota</taxon>
        <taxon>Bacilli</taxon>
        <taxon>Bacillales</taxon>
        <taxon>Bacillaceae</taxon>
        <taxon>Peribacillus</taxon>
    </lineage>
</organism>
<evidence type="ECO:0000313" key="2">
    <source>
        <dbReference type="Proteomes" id="UP000267430"/>
    </source>
</evidence>
<accession>A0A3S0VEL2</accession>
<dbReference type="EMBL" id="RYZZ01000007">
    <property type="protein sequence ID" value="RUQ30565.1"/>
    <property type="molecule type" value="Genomic_DNA"/>
</dbReference>